<evidence type="ECO:0008006" key="3">
    <source>
        <dbReference type="Google" id="ProtNLM"/>
    </source>
</evidence>
<reference evidence="1 2" key="1">
    <citation type="submission" date="2018-07" db="EMBL/GenBank/DDBJ databases">
        <title>Pedobacter sp. nov., isolated from soil.</title>
        <authorList>
            <person name="Zhou L.Y."/>
            <person name="Du Z.J."/>
        </authorList>
    </citation>
    <scope>NUCLEOTIDE SEQUENCE [LARGE SCALE GENOMIC DNA]</scope>
    <source>
        <strain evidence="1 2">JDX94</strain>
    </source>
</reference>
<dbReference type="EMBL" id="QPKV01000012">
    <property type="protein sequence ID" value="RDC54580.1"/>
    <property type="molecule type" value="Genomic_DNA"/>
</dbReference>
<dbReference type="RefSeq" id="WP_056095054.1">
    <property type="nucleotide sequence ID" value="NZ_QPKV01000012.1"/>
</dbReference>
<keyword evidence="2" id="KW-1185">Reference proteome</keyword>
<accession>A0A369PQN0</accession>
<dbReference type="Proteomes" id="UP000253961">
    <property type="component" value="Unassembled WGS sequence"/>
</dbReference>
<organism evidence="1 2">
    <name type="scientific">Pedobacter chinensis</name>
    <dbReference type="NCBI Taxonomy" id="2282421"/>
    <lineage>
        <taxon>Bacteria</taxon>
        <taxon>Pseudomonadati</taxon>
        <taxon>Bacteroidota</taxon>
        <taxon>Sphingobacteriia</taxon>
        <taxon>Sphingobacteriales</taxon>
        <taxon>Sphingobacteriaceae</taxon>
        <taxon>Pedobacter</taxon>
    </lineage>
</organism>
<proteinExistence type="predicted"/>
<gene>
    <name evidence="1" type="ORF">DU508_20375</name>
</gene>
<protein>
    <recommendedName>
        <fullName evidence="3">Plasmid transfer protein</fullName>
    </recommendedName>
</protein>
<sequence>MKLLILIFLMLIGHYCSKAQRLVFDRGHFNIVNENGAVRLAAENTYNSYLNTINNRLSDINLNLGAVVMVQSLILSSLREVDQGLKTAIAVRQIGSLVAEISSESAGMIDIAKSDPHLLLFAEDVSRQVKDRGINLFSEVSAFVLKEGENVLMDFEKRDALLKKIALELRVIRALVFSMKKSMYWTKMNGVFRSLNPYQGFINQDLRLGSDILFKSKLLKP</sequence>
<dbReference type="OrthoDB" id="1243758at2"/>
<name>A0A369PQN0_9SPHI</name>
<comment type="caution">
    <text evidence="1">The sequence shown here is derived from an EMBL/GenBank/DDBJ whole genome shotgun (WGS) entry which is preliminary data.</text>
</comment>
<dbReference type="AlphaFoldDB" id="A0A369PQN0"/>
<evidence type="ECO:0000313" key="2">
    <source>
        <dbReference type="Proteomes" id="UP000253961"/>
    </source>
</evidence>
<evidence type="ECO:0000313" key="1">
    <source>
        <dbReference type="EMBL" id="RDC54580.1"/>
    </source>
</evidence>